<organism evidence="6">
    <name type="scientific">marine sediment metagenome</name>
    <dbReference type="NCBI Taxonomy" id="412755"/>
    <lineage>
        <taxon>unclassified sequences</taxon>
        <taxon>metagenomes</taxon>
        <taxon>ecological metagenomes</taxon>
    </lineage>
</organism>
<feature type="compositionally biased region" description="Acidic residues" evidence="5">
    <location>
        <begin position="150"/>
        <end position="175"/>
    </location>
</feature>
<name>X0YS28_9ZZZZ</name>
<dbReference type="InterPro" id="IPR059100">
    <property type="entry name" value="TSP3_bac"/>
</dbReference>
<dbReference type="EMBL" id="BARS01043426">
    <property type="protein sequence ID" value="GAG39486.1"/>
    <property type="molecule type" value="Genomic_DNA"/>
</dbReference>
<dbReference type="Pfam" id="PF18884">
    <property type="entry name" value="TSP3_bac"/>
    <property type="match status" value="1"/>
</dbReference>
<dbReference type="GO" id="GO:0005509">
    <property type="term" value="F:calcium ion binding"/>
    <property type="evidence" value="ECO:0007669"/>
    <property type="project" value="InterPro"/>
</dbReference>
<sequence>MRIVLVLAITIPVLLAFGVACGGDEEKARVTPTPASESEGEAGETEEWEGEEWESEEVEETEAEEAEEGEEPVEGVEVFLDEDADGVPDIDIDLCPDTAAGSVVDDVGCSDAQVDQDNDGICDPGAASDGPGDCDLADDNCPESPNPAQEDFDGDLVGDACDKDDDDDGFTDAEETAAGSDPLDPASVP</sequence>
<evidence type="ECO:0000256" key="5">
    <source>
        <dbReference type="SAM" id="MobiDB-lite"/>
    </source>
</evidence>
<evidence type="ECO:0000256" key="2">
    <source>
        <dbReference type="ARBA" id="ARBA00022525"/>
    </source>
</evidence>
<dbReference type="InterPro" id="IPR028974">
    <property type="entry name" value="TSP_type-3_rpt"/>
</dbReference>
<comment type="caution">
    <text evidence="6">The sequence shown here is derived from an EMBL/GenBank/DDBJ whole genome shotgun (WGS) entry which is preliminary data.</text>
</comment>
<accession>X0YS28</accession>
<feature type="region of interest" description="Disordered" evidence="5">
    <location>
        <begin position="110"/>
        <end position="189"/>
    </location>
</feature>
<evidence type="ECO:0000313" key="6">
    <source>
        <dbReference type="EMBL" id="GAG39486.1"/>
    </source>
</evidence>
<keyword evidence="4" id="KW-0106">Calcium</keyword>
<feature type="compositionally biased region" description="Acidic residues" evidence="5">
    <location>
        <begin position="38"/>
        <end position="93"/>
    </location>
</feature>
<evidence type="ECO:0000256" key="3">
    <source>
        <dbReference type="ARBA" id="ARBA00022729"/>
    </source>
</evidence>
<reference evidence="6" key="1">
    <citation type="journal article" date="2014" name="Front. Microbiol.">
        <title>High frequency of phylogenetically diverse reductive dehalogenase-homologous genes in deep subseafloor sedimentary metagenomes.</title>
        <authorList>
            <person name="Kawai M."/>
            <person name="Futagami T."/>
            <person name="Toyoda A."/>
            <person name="Takaki Y."/>
            <person name="Nishi S."/>
            <person name="Hori S."/>
            <person name="Arai W."/>
            <person name="Tsubouchi T."/>
            <person name="Morono Y."/>
            <person name="Uchiyama I."/>
            <person name="Ito T."/>
            <person name="Fujiyama A."/>
            <person name="Inagaki F."/>
            <person name="Takami H."/>
        </authorList>
    </citation>
    <scope>NUCLEOTIDE SEQUENCE</scope>
    <source>
        <strain evidence="6">Expedition CK06-06</strain>
    </source>
</reference>
<protein>
    <submittedName>
        <fullName evidence="6">Uncharacterized protein</fullName>
    </submittedName>
</protein>
<keyword evidence="3" id="KW-0732">Signal</keyword>
<dbReference type="AlphaFoldDB" id="X0YS28"/>
<dbReference type="PROSITE" id="PS51257">
    <property type="entry name" value="PROKAR_LIPOPROTEIN"/>
    <property type="match status" value="1"/>
</dbReference>
<dbReference type="Gene3D" id="4.10.1080.10">
    <property type="entry name" value="TSP type-3 repeat"/>
    <property type="match status" value="1"/>
</dbReference>
<proteinExistence type="predicted"/>
<comment type="subcellular location">
    <subcellularLocation>
        <location evidence="1">Secreted</location>
    </subcellularLocation>
</comment>
<keyword evidence="2" id="KW-0964">Secreted</keyword>
<dbReference type="SUPFAM" id="SSF103647">
    <property type="entry name" value="TSP type-3 repeat"/>
    <property type="match status" value="1"/>
</dbReference>
<gene>
    <name evidence="6" type="ORF">S01H1_65746</name>
</gene>
<evidence type="ECO:0000256" key="1">
    <source>
        <dbReference type="ARBA" id="ARBA00004613"/>
    </source>
</evidence>
<feature type="region of interest" description="Disordered" evidence="5">
    <location>
        <begin position="24"/>
        <end position="93"/>
    </location>
</feature>
<evidence type="ECO:0000256" key="4">
    <source>
        <dbReference type="ARBA" id="ARBA00022837"/>
    </source>
</evidence>